<dbReference type="KEGG" id="sact:DMT42_22520"/>
<dbReference type="InterPro" id="IPR027417">
    <property type="entry name" value="P-loop_NTPase"/>
</dbReference>
<evidence type="ECO:0000313" key="2">
    <source>
        <dbReference type="EMBL" id="AWT44788.1"/>
    </source>
</evidence>
<sequence length="725" mass="77952">MTALGGDAVGDVLHGRGALLNAEPAGLVPRLVGLRPGELRAVDAKEYARADELPVLVVAGGRGMGKTALLAAVCEAYEGVRRRNERQRHTPLAFIDCEHPAIARRRPNQPEESWSPVFQGLLVLAEGLGERVRHAGEVVFPRLMAGLVAVAASGWQEADAERIRRELGRILLLNEGRPGITLLASRWAGKVVSKVVAAASGQAPFVAAAIEATLESVTDGFAGHRQQKSSGWYRTYPNAGGNAQRGLILLSEHFRAGGPSREHAERWLVRALLADVTEAYAGLGSRLRRLGRPLVLLDNAHAGPGPRLLDAVLRDRAEGIADEVVFVAAVRGDGHPVLRGAPRLALAEVSRRADWRPDATPASRALVVPLPPLSAEDTLHIADLSVLVGAPARFPHAAHRLTGGNPLGVRLLSRAAQRRPQQAGSLGGLLTAPAVDERERDEDRPLYSALLEKLVPDDRLEELTVLAAAHDLESAVALAAALLPDDFGSAGVRTLQARLAAEGLPSAAGHFVGDPFVRTLLLLRLHHRQDGHGKWRETHETLIAHYAADGDPDGTAGDPGRARHRLHHELALGDSAGAVAHLRDSFPVLDTRTWLDTLCFLASAPYFHAHDDEGHDSAGQDDRRAAVALDRAGTRQTPPEGVDAVLHQRVRRLLHAVWQLSDPLVLPDPRVCDRLRFELLQLCDLREEGGALLWQAAQDWPREALAGRALRTPADEDTDEGDGGA</sequence>
<organism evidence="2 3">
    <name type="scientific">Streptomyces actuosus</name>
    <dbReference type="NCBI Taxonomy" id="1885"/>
    <lineage>
        <taxon>Bacteria</taxon>
        <taxon>Bacillati</taxon>
        <taxon>Actinomycetota</taxon>
        <taxon>Actinomycetes</taxon>
        <taxon>Kitasatosporales</taxon>
        <taxon>Streptomycetaceae</taxon>
        <taxon>Streptomyces</taxon>
    </lineage>
</organism>
<feature type="compositionally biased region" description="Acidic residues" evidence="1">
    <location>
        <begin position="715"/>
        <end position="725"/>
    </location>
</feature>
<dbReference type="EMBL" id="CP029788">
    <property type="protein sequence ID" value="AWT44788.1"/>
    <property type="molecule type" value="Genomic_DNA"/>
</dbReference>
<protein>
    <submittedName>
        <fullName evidence="2">Uncharacterized protein</fullName>
    </submittedName>
</protein>
<keyword evidence="3" id="KW-1185">Reference proteome</keyword>
<name>A0A2U9P740_STRAS</name>
<accession>A0A2U9P740</accession>
<dbReference type="OrthoDB" id="4139076at2"/>
<evidence type="ECO:0000313" key="3">
    <source>
        <dbReference type="Proteomes" id="UP000247634"/>
    </source>
</evidence>
<gene>
    <name evidence="2" type="ORF">DMT42_22520</name>
</gene>
<proteinExistence type="predicted"/>
<feature type="region of interest" description="Disordered" evidence="1">
    <location>
        <begin position="705"/>
        <end position="725"/>
    </location>
</feature>
<dbReference type="SUPFAM" id="SSF52540">
    <property type="entry name" value="P-loop containing nucleoside triphosphate hydrolases"/>
    <property type="match status" value="1"/>
</dbReference>
<dbReference type="AlphaFoldDB" id="A0A2U9P740"/>
<evidence type="ECO:0000256" key="1">
    <source>
        <dbReference type="SAM" id="MobiDB-lite"/>
    </source>
</evidence>
<reference evidence="2 3" key="1">
    <citation type="submission" date="2018-06" db="EMBL/GenBank/DDBJ databases">
        <title>The complete genome sequence of a nosiheptide producer Streptomyces actuosus ATCC 25421: deducing the ability of producing a new class III lantibiotics.</title>
        <authorList>
            <person name="Liu W."/>
            <person name="Sun F."/>
            <person name="Hu Y."/>
        </authorList>
    </citation>
    <scope>NUCLEOTIDE SEQUENCE [LARGE SCALE GENOMIC DNA]</scope>
    <source>
        <strain evidence="2 3">ATCC 25421</strain>
    </source>
</reference>
<dbReference type="Proteomes" id="UP000247634">
    <property type="component" value="Chromosome"/>
</dbReference>